<name>A0A8H3QVY9_9GLOM</name>
<comment type="similarity">
    <text evidence="1">Belongs to the 'GDXG' lipolytic enzyme family.</text>
</comment>
<evidence type="ECO:0000256" key="3">
    <source>
        <dbReference type="PROSITE-ProRule" id="PRU10038"/>
    </source>
</evidence>
<dbReference type="InterPro" id="IPR033140">
    <property type="entry name" value="Lipase_GDXG_put_SER_AS"/>
</dbReference>
<feature type="chain" id="PRO_5034517093" evidence="4">
    <location>
        <begin position="16"/>
        <end position="489"/>
    </location>
</feature>
<dbReference type="Proteomes" id="UP000615446">
    <property type="component" value="Unassembled WGS sequence"/>
</dbReference>
<dbReference type="PANTHER" id="PTHR48081:SF31">
    <property type="entry name" value="STERYL ACETYL HYDROLASE MUG81-RELATED"/>
    <property type="match status" value="1"/>
</dbReference>
<dbReference type="Pfam" id="PF07859">
    <property type="entry name" value="Abhydrolase_3"/>
    <property type="match status" value="1"/>
</dbReference>
<comment type="caution">
    <text evidence="6">The sequence shown here is derived from an EMBL/GenBank/DDBJ whole genome shotgun (WGS) entry which is preliminary data.</text>
</comment>
<dbReference type="InterPro" id="IPR013094">
    <property type="entry name" value="AB_hydrolase_3"/>
</dbReference>
<dbReference type="OrthoDB" id="408631at2759"/>
<proteinExistence type="inferred from homology"/>
<accession>A0A8H3QVY9</accession>
<reference evidence="6" key="1">
    <citation type="submission" date="2019-10" db="EMBL/GenBank/DDBJ databases">
        <title>Conservation and host-specific expression of non-tandemly repeated heterogenous ribosome RNA gene in arbuscular mycorrhizal fungi.</title>
        <authorList>
            <person name="Maeda T."/>
            <person name="Kobayashi Y."/>
            <person name="Nakagawa T."/>
            <person name="Ezawa T."/>
            <person name="Yamaguchi K."/>
            <person name="Bino T."/>
            <person name="Nishimoto Y."/>
            <person name="Shigenobu S."/>
            <person name="Kawaguchi M."/>
        </authorList>
    </citation>
    <scope>NUCLEOTIDE SEQUENCE</scope>
    <source>
        <strain evidence="6">HR1</strain>
    </source>
</reference>
<organism evidence="6 7">
    <name type="scientific">Rhizophagus clarus</name>
    <dbReference type="NCBI Taxonomy" id="94130"/>
    <lineage>
        <taxon>Eukaryota</taxon>
        <taxon>Fungi</taxon>
        <taxon>Fungi incertae sedis</taxon>
        <taxon>Mucoromycota</taxon>
        <taxon>Glomeromycotina</taxon>
        <taxon>Glomeromycetes</taxon>
        <taxon>Glomerales</taxon>
        <taxon>Glomeraceae</taxon>
        <taxon>Rhizophagus</taxon>
    </lineage>
</organism>
<evidence type="ECO:0000256" key="2">
    <source>
        <dbReference type="ARBA" id="ARBA00022801"/>
    </source>
</evidence>
<evidence type="ECO:0000313" key="6">
    <source>
        <dbReference type="EMBL" id="GES93442.1"/>
    </source>
</evidence>
<dbReference type="AlphaFoldDB" id="A0A8H3QVY9"/>
<dbReference type="GO" id="GO:0016787">
    <property type="term" value="F:hydrolase activity"/>
    <property type="evidence" value="ECO:0007669"/>
    <property type="project" value="UniProtKB-KW"/>
</dbReference>
<gene>
    <name evidence="6" type="ORF">RCL2_002018700</name>
</gene>
<evidence type="ECO:0000256" key="4">
    <source>
        <dbReference type="SAM" id="SignalP"/>
    </source>
</evidence>
<keyword evidence="2 6" id="KW-0378">Hydrolase</keyword>
<sequence length="489" mass="55978">MNFIVALLYCTLILSFKIPKEILAHFKSLFFKNKRIPPSLSQRIMTTMSRTFELYLPTFLLKLMIRTLSKIIYSVKGRRWVKKLDANNEKDGWEGYLIADNVKHSEIGKDADMIILYAHGGAFVFGDALMTLEMFIDWIKTWKSNHGVNTQILSLEYRLSPKYSFPIARDNILACYEWLVTEKNISPSKIAFAGDSAGGNLAIVSAIHLVNNPCLYSIDPPAAIVLLSPFLSGMLNTRSVIDNASYDTLDPTWLHRCMESYIGDSNLLISNSMISPVFESQLSDLPKVWACAGGYEIFLDDIKKFIGKLIQNDVKAELVIEDTNFHDYAIGKAASRDGAYERSIKYIGNFLLRYYDIPRNPGVREKKNFSREILPSLCRDAPSLCWDATFPLLGCYLPEKCVTLSFSWNRNSCYKNMNSLNKSERHCSRYRPTSILERTFQPVNVTRSILSTFFQEINLELPKEIKLNEKVEVVNGMTTNQKRTFWNRL</sequence>
<feature type="domain" description="Alpha/beta hydrolase fold-3" evidence="5">
    <location>
        <begin position="115"/>
        <end position="329"/>
    </location>
</feature>
<feature type="signal peptide" evidence="4">
    <location>
        <begin position="1"/>
        <end position="15"/>
    </location>
</feature>
<feature type="active site" evidence="3">
    <location>
        <position position="196"/>
    </location>
</feature>
<evidence type="ECO:0000256" key="1">
    <source>
        <dbReference type="ARBA" id="ARBA00010515"/>
    </source>
</evidence>
<keyword evidence="4" id="KW-0732">Signal</keyword>
<dbReference type="InterPro" id="IPR029058">
    <property type="entry name" value="AB_hydrolase_fold"/>
</dbReference>
<evidence type="ECO:0000313" key="7">
    <source>
        <dbReference type="Proteomes" id="UP000615446"/>
    </source>
</evidence>
<dbReference type="PANTHER" id="PTHR48081">
    <property type="entry name" value="AB HYDROLASE SUPERFAMILY PROTEIN C4A8.06C"/>
    <property type="match status" value="1"/>
</dbReference>
<dbReference type="Gene3D" id="3.40.50.1820">
    <property type="entry name" value="alpha/beta hydrolase"/>
    <property type="match status" value="1"/>
</dbReference>
<dbReference type="EMBL" id="BLAL01000228">
    <property type="protein sequence ID" value="GES93442.1"/>
    <property type="molecule type" value="Genomic_DNA"/>
</dbReference>
<evidence type="ECO:0000259" key="5">
    <source>
        <dbReference type="Pfam" id="PF07859"/>
    </source>
</evidence>
<dbReference type="SUPFAM" id="SSF53474">
    <property type="entry name" value="alpha/beta-Hydrolases"/>
    <property type="match status" value="1"/>
</dbReference>
<dbReference type="PROSITE" id="PS01174">
    <property type="entry name" value="LIPASE_GDXG_SER"/>
    <property type="match status" value="1"/>
</dbReference>
<protein>
    <submittedName>
        <fullName evidence="6">Alpha/beta hydrolase</fullName>
    </submittedName>
</protein>
<dbReference type="InterPro" id="IPR050300">
    <property type="entry name" value="GDXG_lipolytic_enzyme"/>
</dbReference>